<dbReference type="AlphaFoldDB" id="A0A6G5A809"/>
<evidence type="ECO:0000313" key="3">
    <source>
        <dbReference type="EMBL" id="NIE46373.1"/>
    </source>
</evidence>
<dbReference type="SUPFAM" id="SSF57095">
    <property type="entry name" value="Scorpion toxin-like"/>
    <property type="match status" value="1"/>
</dbReference>
<accession>A0A6G5A809</accession>
<sequence>MKRRLTSSATINTQKNVRQVHLRWMRWEQNNFYTRWECEEFCQEFLTDPCRQPIIPAGQKPCEHEETRIMVGQAMTLCFLLLVAGWVTAVESEEAHQRQRRDFGCARGMIFVCQRRCMRLYPGSTGYCQGFRCMCDTHIPVRPPFMMG</sequence>
<evidence type="ECO:0000256" key="2">
    <source>
        <dbReference type="ARBA" id="ARBA00022525"/>
    </source>
</evidence>
<dbReference type="EMBL" id="GIKN01004100">
    <property type="protein sequence ID" value="NIE46373.1"/>
    <property type="molecule type" value="Transcribed_RNA"/>
</dbReference>
<dbReference type="InterPro" id="IPR036574">
    <property type="entry name" value="Scorpion_toxin-like_sf"/>
</dbReference>
<comment type="subcellular location">
    <subcellularLocation>
        <location evidence="1">Secreted</location>
    </subcellularLocation>
</comment>
<organism evidence="3">
    <name type="scientific">Rhipicephalus microplus</name>
    <name type="common">Cattle tick</name>
    <name type="synonym">Boophilus microplus</name>
    <dbReference type="NCBI Taxonomy" id="6941"/>
    <lineage>
        <taxon>Eukaryota</taxon>
        <taxon>Metazoa</taxon>
        <taxon>Ecdysozoa</taxon>
        <taxon>Arthropoda</taxon>
        <taxon>Chelicerata</taxon>
        <taxon>Arachnida</taxon>
        <taxon>Acari</taxon>
        <taxon>Parasitiformes</taxon>
        <taxon>Ixodida</taxon>
        <taxon>Ixodoidea</taxon>
        <taxon>Ixodidae</taxon>
        <taxon>Rhipicephalinae</taxon>
        <taxon>Rhipicephalus</taxon>
        <taxon>Boophilus</taxon>
    </lineage>
</organism>
<keyword evidence="2" id="KW-0964">Secreted</keyword>
<protein>
    <submittedName>
        <fullName evidence="3">Putative conserved protein with signal anchor</fullName>
    </submittedName>
</protein>
<evidence type="ECO:0000256" key="1">
    <source>
        <dbReference type="ARBA" id="ARBA00004613"/>
    </source>
</evidence>
<reference evidence="3" key="1">
    <citation type="submission" date="2020-03" db="EMBL/GenBank/DDBJ databases">
        <title>A transcriptome and proteome of the tick Rhipicephalus microplus shaped by the genetic composition of its hosts and developmental stage.</title>
        <authorList>
            <person name="Garcia G.R."/>
            <person name="Ribeiro J.M.C."/>
            <person name="Maruyama S.R."/>
            <person name="Gardinasse L.G."/>
            <person name="Nelson K."/>
            <person name="Ferreira B.R."/>
            <person name="Andrade T.G."/>
            <person name="Santos I.K.F.M."/>
        </authorList>
    </citation>
    <scope>NUCLEOTIDE SEQUENCE</scope>
    <source>
        <strain evidence="3">NSGR</strain>
        <tissue evidence="3">Salivary glands</tissue>
    </source>
</reference>
<proteinExistence type="predicted"/>
<dbReference type="OrthoDB" id="6474119at2759"/>
<dbReference type="VEuPathDB" id="VectorBase:LOC119178662"/>
<name>A0A6G5A809_RHIMP</name>
<dbReference type="GO" id="GO:0005576">
    <property type="term" value="C:extracellular region"/>
    <property type="evidence" value="ECO:0007669"/>
    <property type="project" value="UniProtKB-SubCell"/>
</dbReference>